<keyword evidence="4" id="KW-1185">Reference proteome</keyword>
<dbReference type="GO" id="GO:0005829">
    <property type="term" value="C:cytosol"/>
    <property type="evidence" value="ECO:0007669"/>
    <property type="project" value="TreeGrafter"/>
</dbReference>
<keyword evidence="1" id="KW-0677">Repeat</keyword>
<feature type="region of interest" description="Disordered" evidence="2">
    <location>
        <begin position="84"/>
        <end position="119"/>
    </location>
</feature>
<dbReference type="GO" id="GO:0008540">
    <property type="term" value="C:proteasome regulatory particle, base subcomplex"/>
    <property type="evidence" value="ECO:0007669"/>
    <property type="project" value="TreeGrafter"/>
</dbReference>
<dbReference type="STRING" id="137246.A0A401T9W5"/>
<dbReference type="InterPro" id="IPR027040">
    <property type="entry name" value="PSMD4"/>
</dbReference>
<evidence type="ECO:0008006" key="5">
    <source>
        <dbReference type="Google" id="ProtNLM"/>
    </source>
</evidence>
<dbReference type="InterPro" id="IPR003903">
    <property type="entry name" value="UIM_dom"/>
</dbReference>
<evidence type="ECO:0000313" key="4">
    <source>
        <dbReference type="Proteomes" id="UP000287033"/>
    </source>
</evidence>
<dbReference type="PANTHER" id="PTHR10223:SF0">
    <property type="entry name" value="26S PROTEASOME NON-ATPASE REGULATORY SUBUNIT 4"/>
    <property type="match status" value="1"/>
</dbReference>
<reference evidence="3 4" key="1">
    <citation type="journal article" date="2018" name="Nat. Ecol. Evol.">
        <title>Shark genomes provide insights into elasmobranch evolution and the origin of vertebrates.</title>
        <authorList>
            <person name="Hara Y"/>
            <person name="Yamaguchi K"/>
            <person name="Onimaru K"/>
            <person name="Kadota M"/>
            <person name="Koyanagi M"/>
            <person name="Keeley SD"/>
            <person name="Tatsumi K"/>
            <person name="Tanaka K"/>
            <person name="Motone F"/>
            <person name="Kageyama Y"/>
            <person name="Nozu R"/>
            <person name="Adachi N"/>
            <person name="Nishimura O"/>
            <person name="Nakagawa R"/>
            <person name="Tanegashima C"/>
            <person name="Kiyatake I"/>
            <person name="Matsumoto R"/>
            <person name="Murakumo K"/>
            <person name="Nishida K"/>
            <person name="Terakita A"/>
            <person name="Kuratani S"/>
            <person name="Sato K"/>
            <person name="Hyodo S Kuraku.S."/>
        </authorList>
    </citation>
    <scope>NUCLEOTIDE SEQUENCE [LARGE SCALE GENOMIC DNA]</scope>
</reference>
<dbReference type="OMA" id="NQQETIG"/>
<evidence type="ECO:0000313" key="3">
    <source>
        <dbReference type="EMBL" id="GCC39441.1"/>
    </source>
</evidence>
<protein>
    <recommendedName>
        <fullName evidence="5">26S proteasome non-ATPase regulatory subunit 4</fullName>
    </recommendedName>
</protein>
<feature type="compositionally biased region" description="Basic and acidic residues" evidence="2">
    <location>
        <begin position="108"/>
        <end position="119"/>
    </location>
</feature>
<organism evidence="3 4">
    <name type="scientific">Chiloscyllium punctatum</name>
    <name type="common">Brownbanded bambooshark</name>
    <name type="synonym">Hemiscyllium punctatum</name>
    <dbReference type="NCBI Taxonomy" id="137246"/>
    <lineage>
        <taxon>Eukaryota</taxon>
        <taxon>Metazoa</taxon>
        <taxon>Chordata</taxon>
        <taxon>Craniata</taxon>
        <taxon>Vertebrata</taxon>
        <taxon>Chondrichthyes</taxon>
        <taxon>Elasmobranchii</taxon>
        <taxon>Galeomorphii</taxon>
        <taxon>Galeoidea</taxon>
        <taxon>Orectolobiformes</taxon>
        <taxon>Hemiscylliidae</taxon>
        <taxon>Chiloscyllium</taxon>
    </lineage>
</organism>
<dbReference type="GO" id="GO:0005634">
    <property type="term" value="C:nucleus"/>
    <property type="evidence" value="ECO:0007669"/>
    <property type="project" value="TreeGrafter"/>
</dbReference>
<dbReference type="PANTHER" id="PTHR10223">
    <property type="entry name" value="26S PROTEASOME NON-ATPASE REGULATORY SUBUNIT 4"/>
    <property type="match status" value="1"/>
</dbReference>
<gene>
    <name evidence="3" type="ORF">chiPu_0022883</name>
</gene>
<dbReference type="AlphaFoldDB" id="A0A401T9W5"/>
<feature type="region of interest" description="Disordered" evidence="2">
    <location>
        <begin position="1"/>
        <end position="20"/>
    </location>
</feature>
<dbReference type="Proteomes" id="UP000287033">
    <property type="component" value="Unassembled WGS sequence"/>
</dbReference>
<name>A0A401T9W5_CHIPU</name>
<accession>A0A401T9W5</accession>
<dbReference type="GO" id="GO:0031593">
    <property type="term" value="F:polyubiquitin modification-dependent protein binding"/>
    <property type="evidence" value="ECO:0007669"/>
    <property type="project" value="TreeGrafter"/>
</dbReference>
<dbReference type="EMBL" id="BEZZ01012436">
    <property type="protein sequence ID" value="GCC39441.1"/>
    <property type="molecule type" value="Genomic_DNA"/>
</dbReference>
<dbReference type="PROSITE" id="PS50330">
    <property type="entry name" value="UIM"/>
    <property type="match status" value="1"/>
</dbReference>
<dbReference type="InterPro" id="IPR049590">
    <property type="entry name" value="PSMD4_RAZUL-like"/>
</dbReference>
<dbReference type="FunFam" id="6.10.300.40:FF:000001">
    <property type="entry name" value="26S proteasome non-ATPase regulatory subunit 4"/>
    <property type="match status" value="1"/>
</dbReference>
<proteinExistence type="predicted"/>
<dbReference type="Gene3D" id="6.10.300.40">
    <property type="match status" value="1"/>
</dbReference>
<feature type="region of interest" description="Disordered" evidence="2">
    <location>
        <begin position="42"/>
        <end position="69"/>
    </location>
</feature>
<evidence type="ECO:0000256" key="2">
    <source>
        <dbReference type="SAM" id="MobiDB-lite"/>
    </source>
</evidence>
<comment type="caution">
    <text evidence="3">The sequence shown here is derived from an EMBL/GenBank/DDBJ whole genome shotgun (WGS) entry which is preliminary data.</text>
</comment>
<dbReference type="CDD" id="cd22297">
    <property type="entry name" value="PSMD4_RAZUL"/>
    <property type="match status" value="1"/>
</dbReference>
<dbReference type="Pfam" id="PF02809">
    <property type="entry name" value="UIM"/>
    <property type="match status" value="1"/>
</dbReference>
<feature type="compositionally biased region" description="Polar residues" evidence="2">
    <location>
        <begin position="1"/>
        <end position="12"/>
    </location>
</feature>
<sequence>MLKISMNQQETIGTGLPDFSSMSEEEQIAYAMQMSLQAAEFGSSEGLSTMEAGTAMDTSEASAKEEDNYDVMEDPEFLQSVLENLPGVDPNNEAIRNAMGSLQSQTSKETKKDNEEERK</sequence>
<dbReference type="OrthoDB" id="1731724at2759"/>
<dbReference type="GO" id="GO:0043161">
    <property type="term" value="P:proteasome-mediated ubiquitin-dependent protein catabolic process"/>
    <property type="evidence" value="ECO:0007669"/>
    <property type="project" value="TreeGrafter"/>
</dbReference>
<evidence type="ECO:0000256" key="1">
    <source>
        <dbReference type="ARBA" id="ARBA00022737"/>
    </source>
</evidence>